<evidence type="ECO:0000259" key="8">
    <source>
        <dbReference type="Pfam" id="PF01385"/>
    </source>
</evidence>
<dbReference type="Pfam" id="PF01385">
    <property type="entry name" value="OrfB_IS605"/>
    <property type="match status" value="1"/>
</dbReference>
<keyword evidence="4" id="KW-0479">Metal-binding</keyword>
<dbReference type="GO" id="GO:0032196">
    <property type="term" value="P:transposition"/>
    <property type="evidence" value="ECO:0007669"/>
    <property type="project" value="UniProtKB-KW"/>
</dbReference>
<sequence>MLVQKGFKYRLRPTKEQKQKLLQHGGNARFVYNYFLKQNIDYYNKTNKFKFYYELATSLPKLKQELPFLKESFSQSLQMVTRHLDKALKDSFKKEKGFPSFKKKHFLNDSFTCPQKYRLGNGFVFIPKIGEVKWIKHRPLEGKPKSITISQDGNNWYCSVLCEYEVREQEKKSDNIVGCDVGLKNFLTLSDKTVINNPKHLKKYEDKLAKEQRKLSKKQKGSKNRFKKQVKVRKTHTKIKNIRQDFLHKTSYLIVKNYDGIVLEDLNVKGMMKNHNLAKSISDVSWSEFRRQLKYKSKLNFKHFIIIDRFDPTSKTCSNCGCIQDMPLNKRQFNCPDCSVSIDRDLNASINIKNLGLNKINTEGHSGINACGVETVVSTVRQEKECLVN</sequence>
<keyword evidence="5" id="KW-0862">Zinc</keyword>
<evidence type="ECO:0000256" key="4">
    <source>
        <dbReference type="ARBA" id="ARBA00022723"/>
    </source>
</evidence>
<keyword evidence="6" id="KW-0238">DNA-binding</keyword>
<dbReference type="Pfam" id="PF12323">
    <property type="entry name" value="HTH_OrfB_IS605"/>
    <property type="match status" value="1"/>
</dbReference>
<dbReference type="NCBIfam" id="NF040570">
    <property type="entry name" value="guided_TnpB"/>
    <property type="match status" value="1"/>
</dbReference>
<dbReference type="InterPro" id="IPR021027">
    <property type="entry name" value="Transposase_put_HTH"/>
</dbReference>
<evidence type="ECO:0000313" key="11">
    <source>
        <dbReference type="EMBL" id="GAG70533.1"/>
    </source>
</evidence>
<gene>
    <name evidence="11" type="ORF">S01H4_01690</name>
</gene>
<evidence type="ECO:0000256" key="2">
    <source>
        <dbReference type="ARBA" id="ARBA00011044"/>
    </source>
</evidence>
<evidence type="ECO:0000256" key="7">
    <source>
        <dbReference type="ARBA" id="ARBA00023172"/>
    </source>
</evidence>
<dbReference type="InterPro" id="IPR001959">
    <property type="entry name" value="Transposase"/>
</dbReference>
<evidence type="ECO:0000259" key="10">
    <source>
        <dbReference type="Pfam" id="PF12323"/>
    </source>
</evidence>
<comment type="similarity">
    <text evidence="2">In the N-terminal section; belongs to the transposase 2 family.</text>
</comment>
<dbReference type="InterPro" id="IPR051399">
    <property type="entry name" value="RNA-guided_DNA_endo/Transpos"/>
</dbReference>
<reference evidence="11" key="1">
    <citation type="journal article" date="2014" name="Front. Microbiol.">
        <title>High frequency of phylogenetically diverse reductive dehalogenase-homologous genes in deep subseafloor sedimentary metagenomes.</title>
        <authorList>
            <person name="Kawai M."/>
            <person name="Futagami T."/>
            <person name="Toyoda A."/>
            <person name="Takaki Y."/>
            <person name="Nishi S."/>
            <person name="Hori S."/>
            <person name="Arai W."/>
            <person name="Tsubouchi T."/>
            <person name="Morono Y."/>
            <person name="Uchiyama I."/>
            <person name="Ito T."/>
            <person name="Fujiyama A."/>
            <person name="Inagaki F."/>
            <person name="Takami H."/>
        </authorList>
    </citation>
    <scope>NUCLEOTIDE SEQUENCE</scope>
    <source>
        <strain evidence="11">Expedition CK06-06</strain>
    </source>
</reference>
<feature type="domain" description="Probable transposase IS891/IS1136/IS1341" evidence="8">
    <location>
        <begin position="160"/>
        <end position="274"/>
    </location>
</feature>
<protein>
    <recommendedName>
        <fullName evidence="12">Transposase IS891/IS1136/IS1341 domain-containing protein</fullName>
    </recommendedName>
</protein>
<evidence type="ECO:0000256" key="1">
    <source>
        <dbReference type="ARBA" id="ARBA00008761"/>
    </source>
</evidence>
<feature type="domain" description="Cas12f1-like TNB" evidence="9">
    <location>
        <begin position="286"/>
        <end position="352"/>
    </location>
</feature>
<proteinExistence type="inferred from homology"/>
<comment type="caution">
    <text evidence="11">The sequence shown here is derived from an EMBL/GenBank/DDBJ whole genome shotgun (WGS) entry which is preliminary data.</text>
</comment>
<evidence type="ECO:0000259" key="9">
    <source>
        <dbReference type="Pfam" id="PF07282"/>
    </source>
</evidence>
<dbReference type="InterPro" id="IPR010095">
    <property type="entry name" value="Cas12f1-like_TNB"/>
</dbReference>
<dbReference type="Pfam" id="PF07282">
    <property type="entry name" value="Cas12f1-like_TNB"/>
    <property type="match status" value="1"/>
</dbReference>
<evidence type="ECO:0000256" key="3">
    <source>
        <dbReference type="ARBA" id="ARBA00022578"/>
    </source>
</evidence>
<organism evidence="11">
    <name type="scientific">marine sediment metagenome</name>
    <dbReference type="NCBI Taxonomy" id="412755"/>
    <lineage>
        <taxon>unclassified sequences</taxon>
        <taxon>metagenomes</taxon>
        <taxon>ecological metagenomes</taxon>
    </lineage>
</organism>
<dbReference type="EMBL" id="BART01000322">
    <property type="protein sequence ID" value="GAG70533.1"/>
    <property type="molecule type" value="Genomic_DNA"/>
</dbReference>
<dbReference type="AlphaFoldDB" id="X1AD11"/>
<accession>X1AD11</accession>
<feature type="domain" description="Transposase putative helix-turn-helix" evidence="10">
    <location>
        <begin position="1"/>
        <end position="48"/>
    </location>
</feature>
<name>X1AD11_9ZZZZ</name>
<evidence type="ECO:0000256" key="6">
    <source>
        <dbReference type="ARBA" id="ARBA00023125"/>
    </source>
</evidence>
<evidence type="ECO:0000256" key="5">
    <source>
        <dbReference type="ARBA" id="ARBA00022833"/>
    </source>
</evidence>
<dbReference type="PANTHER" id="PTHR30405:SF25">
    <property type="entry name" value="RNA-GUIDED DNA ENDONUCLEASE INSQ-RELATED"/>
    <property type="match status" value="1"/>
</dbReference>
<comment type="similarity">
    <text evidence="1">In the C-terminal section; belongs to the transposase 35 family.</text>
</comment>
<dbReference type="GO" id="GO:0003677">
    <property type="term" value="F:DNA binding"/>
    <property type="evidence" value="ECO:0007669"/>
    <property type="project" value="UniProtKB-KW"/>
</dbReference>
<dbReference type="PANTHER" id="PTHR30405">
    <property type="entry name" value="TRANSPOSASE"/>
    <property type="match status" value="1"/>
</dbReference>
<dbReference type="GO" id="GO:0046872">
    <property type="term" value="F:metal ion binding"/>
    <property type="evidence" value="ECO:0007669"/>
    <property type="project" value="UniProtKB-KW"/>
</dbReference>
<keyword evidence="7" id="KW-0233">DNA recombination</keyword>
<keyword evidence="3" id="KW-0815">Transposition</keyword>
<evidence type="ECO:0008006" key="12">
    <source>
        <dbReference type="Google" id="ProtNLM"/>
    </source>
</evidence>
<dbReference type="NCBIfam" id="TIGR01766">
    <property type="entry name" value="IS200/IS605 family accessory protein TnpB-like domain"/>
    <property type="match status" value="1"/>
</dbReference>
<dbReference type="GO" id="GO:0006310">
    <property type="term" value="P:DNA recombination"/>
    <property type="evidence" value="ECO:0007669"/>
    <property type="project" value="UniProtKB-KW"/>
</dbReference>